<feature type="transmembrane region" description="Helical" evidence="1">
    <location>
        <begin position="9"/>
        <end position="28"/>
    </location>
</feature>
<keyword evidence="1" id="KW-0472">Membrane</keyword>
<evidence type="ECO:0000313" key="3">
    <source>
        <dbReference type="EMBL" id="AVR95148.1"/>
    </source>
</evidence>
<accession>A0A2R4C6I1</accession>
<protein>
    <submittedName>
        <fullName evidence="3">DUF2892 domain-containing protein</fullName>
    </submittedName>
</protein>
<dbReference type="AlphaFoldDB" id="A0A2R4C6I1"/>
<proteinExistence type="predicted"/>
<dbReference type="Pfam" id="PF11127">
    <property type="entry name" value="YgaP-like_TM"/>
    <property type="match status" value="1"/>
</dbReference>
<keyword evidence="1" id="KW-1133">Transmembrane helix</keyword>
<gene>
    <name evidence="3" type="ORF">C9I28_04985</name>
</gene>
<keyword evidence="1" id="KW-0812">Transmembrane</keyword>
<reference evidence="3 4" key="1">
    <citation type="submission" date="2018-03" db="EMBL/GenBank/DDBJ databases">
        <title>Massilia armeniaca sp. nov., isolated from desert soil.</title>
        <authorList>
            <person name="Huang H."/>
            <person name="Ren M."/>
        </authorList>
    </citation>
    <scope>NUCLEOTIDE SEQUENCE [LARGE SCALE GENOMIC DNA]</scope>
    <source>
        <strain evidence="3 4">ZMN-3</strain>
    </source>
</reference>
<organism evidence="3 4">
    <name type="scientific">Pseudoduganella armeniaca</name>
    <dbReference type="NCBI Taxonomy" id="2072590"/>
    <lineage>
        <taxon>Bacteria</taxon>
        <taxon>Pseudomonadati</taxon>
        <taxon>Pseudomonadota</taxon>
        <taxon>Betaproteobacteria</taxon>
        <taxon>Burkholderiales</taxon>
        <taxon>Oxalobacteraceae</taxon>
        <taxon>Telluria group</taxon>
        <taxon>Pseudoduganella</taxon>
    </lineage>
</organism>
<dbReference type="Proteomes" id="UP000240505">
    <property type="component" value="Chromosome"/>
</dbReference>
<sequence length="70" mass="6867">MRNLTGKESAVRAIGGGVLIVGAAAAWYQGATAAALGLVTAGLGAMLSGLFGYCPACALAGRCGLRKQGR</sequence>
<keyword evidence="4" id="KW-1185">Reference proteome</keyword>
<dbReference type="InterPro" id="IPR021309">
    <property type="entry name" value="YgaP-like_TM"/>
</dbReference>
<feature type="domain" description="Inner membrane protein YgaP-like transmembrane" evidence="2">
    <location>
        <begin position="1"/>
        <end position="61"/>
    </location>
</feature>
<evidence type="ECO:0000256" key="1">
    <source>
        <dbReference type="SAM" id="Phobius"/>
    </source>
</evidence>
<dbReference type="EMBL" id="CP028324">
    <property type="protein sequence ID" value="AVR95148.1"/>
    <property type="molecule type" value="Genomic_DNA"/>
</dbReference>
<evidence type="ECO:0000313" key="4">
    <source>
        <dbReference type="Proteomes" id="UP000240505"/>
    </source>
</evidence>
<feature type="transmembrane region" description="Helical" evidence="1">
    <location>
        <begin position="34"/>
        <end position="60"/>
    </location>
</feature>
<dbReference type="RefSeq" id="WP_107140499.1">
    <property type="nucleotide sequence ID" value="NZ_CP028324.1"/>
</dbReference>
<evidence type="ECO:0000259" key="2">
    <source>
        <dbReference type="Pfam" id="PF11127"/>
    </source>
</evidence>
<dbReference type="KEGG" id="masz:C9I28_04985"/>
<name>A0A2R4C6I1_9BURK</name>